<proteinExistence type="predicted"/>
<dbReference type="AlphaFoldDB" id="A0A844KJA9"/>
<dbReference type="Proteomes" id="UP000446657">
    <property type="component" value="Unassembled WGS sequence"/>
</dbReference>
<comment type="caution">
    <text evidence="1">The sequence shown here is derived from an EMBL/GenBank/DDBJ whole genome shotgun (WGS) entry which is preliminary data.</text>
</comment>
<sequence>MKKEKFEAPAVRWKKDTKLKKFIELILIHTNTANIDVPESFSGYLANNIVGDKKSMSAKITKQYPKNGTQLNKIFKPFYKTLAKIKK</sequence>
<dbReference type="EMBL" id="WNAL01000001">
    <property type="protein sequence ID" value="MTR80271.1"/>
    <property type="molecule type" value="Genomic_DNA"/>
</dbReference>
<protein>
    <submittedName>
        <fullName evidence="1">Uncharacterized protein</fullName>
    </submittedName>
</protein>
<dbReference type="GeneID" id="99748975"/>
<organism evidence="1 2">
    <name type="scientific">Roseburia faecis</name>
    <dbReference type="NCBI Taxonomy" id="301302"/>
    <lineage>
        <taxon>Bacteria</taxon>
        <taxon>Bacillati</taxon>
        <taxon>Bacillota</taxon>
        <taxon>Clostridia</taxon>
        <taxon>Lachnospirales</taxon>
        <taxon>Lachnospiraceae</taxon>
        <taxon>Roseburia</taxon>
    </lineage>
</organism>
<reference evidence="1 2" key="1">
    <citation type="journal article" date="2019" name="Nat. Med.">
        <title>A library of human gut bacterial isolates paired with longitudinal multiomics data enables mechanistic microbiome research.</title>
        <authorList>
            <person name="Poyet M."/>
            <person name="Groussin M."/>
            <person name="Gibbons S.M."/>
            <person name="Avila-Pacheco J."/>
            <person name="Jiang X."/>
            <person name="Kearney S.M."/>
            <person name="Perrotta A.R."/>
            <person name="Berdy B."/>
            <person name="Zhao S."/>
            <person name="Lieberman T.D."/>
            <person name="Swanson P.K."/>
            <person name="Smith M."/>
            <person name="Roesemann S."/>
            <person name="Alexander J.E."/>
            <person name="Rich S.A."/>
            <person name="Livny J."/>
            <person name="Vlamakis H."/>
            <person name="Clish C."/>
            <person name="Bullock K."/>
            <person name="Deik A."/>
            <person name="Scott J."/>
            <person name="Pierce K.A."/>
            <person name="Xavier R.J."/>
            <person name="Alm E.J."/>
        </authorList>
    </citation>
    <scope>NUCLEOTIDE SEQUENCE [LARGE SCALE GENOMIC DNA]</scope>
    <source>
        <strain evidence="1 2">BIOML-A1</strain>
    </source>
</reference>
<accession>A0A844KJA9</accession>
<evidence type="ECO:0000313" key="2">
    <source>
        <dbReference type="Proteomes" id="UP000446657"/>
    </source>
</evidence>
<evidence type="ECO:0000313" key="1">
    <source>
        <dbReference type="EMBL" id="MTR80271.1"/>
    </source>
</evidence>
<name>A0A844KJA9_9FIRM</name>
<gene>
    <name evidence="1" type="ORF">GMD30_00810</name>
</gene>
<dbReference type="RefSeq" id="WP_138346176.1">
    <property type="nucleotide sequence ID" value="NZ_JADNAB010000039.1"/>
</dbReference>